<organism evidence="3 4">
    <name type="scientific">Streptomyces alanosinicus</name>
    <dbReference type="NCBI Taxonomy" id="68171"/>
    <lineage>
        <taxon>Bacteria</taxon>
        <taxon>Bacillati</taxon>
        <taxon>Actinomycetota</taxon>
        <taxon>Actinomycetes</taxon>
        <taxon>Kitasatosporales</taxon>
        <taxon>Streptomycetaceae</taxon>
        <taxon>Streptomyces</taxon>
    </lineage>
</organism>
<keyword evidence="1" id="KW-1133">Transmembrane helix</keyword>
<feature type="transmembrane region" description="Helical" evidence="1">
    <location>
        <begin position="51"/>
        <end position="70"/>
    </location>
</feature>
<evidence type="ECO:0008006" key="5">
    <source>
        <dbReference type="Google" id="ProtNLM"/>
    </source>
</evidence>
<gene>
    <name evidence="3" type="ORF">GCM10010339_80230</name>
</gene>
<sequence length="232" mass="24600">MRGIVKAATAVAVALGAITATAGSASATGDGESVKSASMLARLVKTARLSLRRLAAVAVAIAAACVAVAVPAGPAQAASPCSNPIMANNPVDVYDLGAWSSPWTRAPRRLGTLYLGYYSNPNCRQVYAEFHWNQDGSVDLSNKVGYIRLDDGRPYADGSGWKYDRAYDNAKSGWWTSQSVPIDNYGAPKRFTPVLEINHGAAVECNDWRIPGNWHTFSDGGNGTATRVNCGF</sequence>
<keyword evidence="2" id="KW-0732">Signal</keyword>
<feature type="chain" id="PRO_5039547136" description="Secreted protein" evidence="2">
    <location>
        <begin position="23"/>
        <end position="232"/>
    </location>
</feature>
<reference evidence="3" key="2">
    <citation type="submission" date="2020-09" db="EMBL/GenBank/DDBJ databases">
        <authorList>
            <person name="Sun Q."/>
            <person name="Ohkuma M."/>
        </authorList>
    </citation>
    <scope>NUCLEOTIDE SEQUENCE</scope>
    <source>
        <strain evidence="3">JCM 4714</strain>
    </source>
</reference>
<dbReference type="EMBL" id="BMVG01000041">
    <property type="protein sequence ID" value="GHE13413.1"/>
    <property type="molecule type" value="Genomic_DNA"/>
</dbReference>
<comment type="caution">
    <text evidence="3">The sequence shown here is derived from an EMBL/GenBank/DDBJ whole genome shotgun (WGS) entry which is preliminary data.</text>
</comment>
<name>A0A919D8H8_9ACTN</name>
<feature type="signal peptide" evidence="2">
    <location>
        <begin position="1"/>
        <end position="22"/>
    </location>
</feature>
<proteinExistence type="predicted"/>
<keyword evidence="1" id="KW-0472">Membrane</keyword>
<accession>A0A919D8H8</accession>
<evidence type="ECO:0000313" key="4">
    <source>
        <dbReference type="Proteomes" id="UP000655443"/>
    </source>
</evidence>
<evidence type="ECO:0000256" key="1">
    <source>
        <dbReference type="SAM" id="Phobius"/>
    </source>
</evidence>
<dbReference type="AlphaFoldDB" id="A0A919D8H8"/>
<evidence type="ECO:0000313" key="3">
    <source>
        <dbReference type="EMBL" id="GHE13413.1"/>
    </source>
</evidence>
<reference evidence="3" key="1">
    <citation type="journal article" date="2014" name="Int. J. Syst. Evol. Microbiol.">
        <title>Complete genome sequence of Corynebacterium casei LMG S-19264T (=DSM 44701T), isolated from a smear-ripened cheese.</title>
        <authorList>
            <consortium name="US DOE Joint Genome Institute (JGI-PGF)"/>
            <person name="Walter F."/>
            <person name="Albersmeier A."/>
            <person name="Kalinowski J."/>
            <person name="Ruckert C."/>
        </authorList>
    </citation>
    <scope>NUCLEOTIDE SEQUENCE</scope>
    <source>
        <strain evidence="3">JCM 4714</strain>
    </source>
</reference>
<dbReference type="Proteomes" id="UP000655443">
    <property type="component" value="Unassembled WGS sequence"/>
</dbReference>
<keyword evidence="4" id="KW-1185">Reference proteome</keyword>
<keyword evidence="1" id="KW-0812">Transmembrane</keyword>
<protein>
    <recommendedName>
        <fullName evidence="5">Secreted protein</fullName>
    </recommendedName>
</protein>
<evidence type="ECO:0000256" key="2">
    <source>
        <dbReference type="SAM" id="SignalP"/>
    </source>
</evidence>